<dbReference type="Proteomes" id="UP000432350">
    <property type="component" value="Unassembled WGS sequence"/>
</dbReference>
<proteinExistence type="inferred from homology"/>
<dbReference type="PANTHER" id="PTHR43301">
    <property type="entry name" value="ARABINAN ENDO-1,5-ALPHA-L-ARABINOSIDASE"/>
    <property type="match status" value="1"/>
</dbReference>
<evidence type="ECO:0000313" key="7">
    <source>
        <dbReference type="Proteomes" id="UP000432350"/>
    </source>
</evidence>
<keyword evidence="3 5" id="KW-0378">Hydrolase</keyword>
<dbReference type="InterPro" id="IPR006710">
    <property type="entry name" value="Glyco_hydro_43"/>
</dbReference>
<evidence type="ECO:0000256" key="3">
    <source>
        <dbReference type="ARBA" id="ARBA00022801"/>
    </source>
</evidence>
<comment type="pathway">
    <text evidence="1">Glycan metabolism; L-arabinan degradation.</text>
</comment>
<dbReference type="InterPro" id="IPR023296">
    <property type="entry name" value="Glyco_hydro_beta-prop_sf"/>
</dbReference>
<dbReference type="InterPro" id="IPR050727">
    <property type="entry name" value="GH43_arabinanases"/>
</dbReference>
<dbReference type="AlphaFoldDB" id="A0A654BBK4"/>
<evidence type="ECO:0000256" key="2">
    <source>
        <dbReference type="ARBA" id="ARBA00009865"/>
    </source>
</evidence>
<keyword evidence="4 5" id="KW-0326">Glycosidase</keyword>
<dbReference type="CDD" id="cd08981">
    <property type="entry name" value="GH43_Bt1873-like"/>
    <property type="match status" value="1"/>
</dbReference>
<accession>A0A654BBK4</accession>
<evidence type="ECO:0000256" key="1">
    <source>
        <dbReference type="ARBA" id="ARBA00004834"/>
    </source>
</evidence>
<reference evidence="6 7" key="1">
    <citation type="submission" date="2019-10" db="EMBL/GenBank/DDBJ databases">
        <authorList>
            <person name="Karimi E."/>
        </authorList>
    </citation>
    <scope>NUCLEOTIDE SEQUENCE [LARGE SCALE GENOMIC DNA]</scope>
    <source>
        <strain evidence="6">Sphingobacterium sp. 8BC</strain>
    </source>
</reference>
<protein>
    <submittedName>
        <fullName evidence="6">Glycosyl hydrolases family 43</fullName>
    </submittedName>
</protein>
<dbReference type="GO" id="GO:0004553">
    <property type="term" value="F:hydrolase activity, hydrolyzing O-glycosyl compounds"/>
    <property type="evidence" value="ECO:0007669"/>
    <property type="project" value="InterPro"/>
</dbReference>
<dbReference type="RefSeq" id="WP_159333574.1">
    <property type="nucleotide sequence ID" value="NZ_DAMAVR010000169.1"/>
</dbReference>
<dbReference type="SUPFAM" id="SSF75005">
    <property type="entry name" value="Arabinanase/levansucrase/invertase"/>
    <property type="match status" value="1"/>
</dbReference>
<comment type="similarity">
    <text evidence="2 5">Belongs to the glycosyl hydrolase 43 family.</text>
</comment>
<evidence type="ECO:0000313" key="6">
    <source>
        <dbReference type="EMBL" id="VXC77842.1"/>
    </source>
</evidence>
<dbReference type="Pfam" id="PF04616">
    <property type="entry name" value="Glyco_hydro_43"/>
    <property type="match status" value="1"/>
</dbReference>
<evidence type="ECO:0000256" key="5">
    <source>
        <dbReference type="RuleBase" id="RU361187"/>
    </source>
</evidence>
<gene>
    <name evidence="6" type="ORF">SPHINGO8BC_240002</name>
</gene>
<dbReference type="GO" id="GO:0005975">
    <property type="term" value="P:carbohydrate metabolic process"/>
    <property type="evidence" value="ECO:0007669"/>
    <property type="project" value="InterPro"/>
</dbReference>
<dbReference type="Gene3D" id="2.115.10.20">
    <property type="entry name" value="Glycosyl hydrolase domain, family 43"/>
    <property type="match status" value="1"/>
</dbReference>
<sequence>MLKLKLIHAKLILVLSIAMIVAVLPAKGQTPPKLRVIDIKDLYIRDPFIVADLEAKTYFLYKAGKVEGSDGSEVNGVEAYKSEDLKKWEGPYDVFAIPPDNWIDGVVWAPEVHHYRGKYYLFATLNSEIEWKKRRENWPAYTFRGTQIFYADSPLGPFLPFDDKMPHTPMDKMALDGTLWEENSLPYMIYCHEWVQIEDGAMELIQLAPDLSKVIGVSQKLFNAFVAPWSTGTHREMGPSSYVTDGCFLYRKKTDKLLMIWSSFKENSYAIGIAESVTGKVSGPWIQQKDLLFSQNGGHGMLFKTFEGQLMLTFHGPNSPAGSERMLIFEIEDLGSTLKLKKQLFK</sequence>
<evidence type="ECO:0000256" key="4">
    <source>
        <dbReference type="ARBA" id="ARBA00023295"/>
    </source>
</evidence>
<organism evidence="6 7">
    <name type="scientific">Sphingobacterium multivorum</name>
    <dbReference type="NCBI Taxonomy" id="28454"/>
    <lineage>
        <taxon>Bacteria</taxon>
        <taxon>Pseudomonadati</taxon>
        <taxon>Bacteroidota</taxon>
        <taxon>Sphingobacteriia</taxon>
        <taxon>Sphingobacteriales</taxon>
        <taxon>Sphingobacteriaceae</taxon>
        <taxon>Sphingobacterium</taxon>
    </lineage>
</organism>
<dbReference type="PANTHER" id="PTHR43301:SF3">
    <property type="entry name" value="ARABINAN ENDO-1,5-ALPHA-L-ARABINOSIDASE A-RELATED"/>
    <property type="match status" value="1"/>
</dbReference>
<name>A0A654BBK4_SPHMU</name>
<dbReference type="EMBL" id="CABWMV010000017">
    <property type="protein sequence ID" value="VXC77842.1"/>
    <property type="molecule type" value="Genomic_DNA"/>
</dbReference>